<sequence length="92" mass="10443">MFLMLLFFSLLLLLYWLFFSTTKHFLLAMLILESMVLISLVFILFILCSYESSYMVFILLMTLGVCEAGLGLSLLISIIKLSGSAEIRSTVM</sequence>
<feature type="transmembrane region" description="Helical" evidence="1">
    <location>
        <begin position="29"/>
        <end position="47"/>
    </location>
</feature>
<geneLocation type="mitochondrion" evidence="2"/>
<accession>A0A224AC25</accession>
<reference evidence="2" key="1">
    <citation type="journal article" date="2017" name="Zool. J. Linn. Soc.">
        <title>Molecular phylogeny, frequent parallel evolution and new system of Japanese clausiliid land snails (Gastropoda: Stylommatophora).</title>
        <authorList>
            <person name="Motochin R."/>
            <person name="Wang M."/>
            <person name="Ueshima R."/>
        </authorList>
    </citation>
    <scope>NUCLEOTIDE SEQUENCE</scope>
    <source>
        <strain evidence="2">C745</strain>
        <tissue evidence="2">Muscle</tissue>
    </source>
</reference>
<keyword evidence="1" id="KW-0472">Membrane</keyword>
<gene>
    <name evidence="2" type="primary">ND4L</name>
</gene>
<keyword evidence="1" id="KW-1133">Transmembrane helix</keyword>
<dbReference type="AlphaFoldDB" id="A0A224AC25"/>
<dbReference type="EMBL" id="LC172092">
    <property type="protein sequence ID" value="BBA10652.1"/>
    <property type="molecule type" value="Genomic_DNA"/>
</dbReference>
<feature type="transmembrane region" description="Helical" evidence="1">
    <location>
        <begin position="54"/>
        <end position="79"/>
    </location>
</feature>
<protein>
    <submittedName>
        <fullName evidence="2">NADH dehydrogenase subunit 4L</fullName>
    </submittedName>
</protein>
<evidence type="ECO:0000313" key="2">
    <source>
        <dbReference type="EMBL" id="BBA10652.1"/>
    </source>
</evidence>
<dbReference type="Gene3D" id="1.10.287.3510">
    <property type="match status" value="1"/>
</dbReference>
<keyword evidence="1" id="KW-0812">Transmembrane</keyword>
<proteinExistence type="predicted"/>
<organism evidence="2">
    <name type="scientific">Megalophaedusa awajiensis</name>
    <dbReference type="NCBI Taxonomy" id="1885693"/>
    <lineage>
        <taxon>Eukaryota</taxon>
        <taxon>Metazoa</taxon>
        <taxon>Spiralia</taxon>
        <taxon>Lophotrochozoa</taxon>
        <taxon>Mollusca</taxon>
        <taxon>Gastropoda</taxon>
        <taxon>Heterobranchia</taxon>
        <taxon>Euthyneura</taxon>
        <taxon>Panpulmonata</taxon>
        <taxon>Eupulmonata</taxon>
        <taxon>Stylommatophora</taxon>
        <taxon>Helicina</taxon>
        <taxon>Clausilioidea</taxon>
        <taxon>Clausiliidae</taxon>
        <taxon>Phaedusinae</taxon>
        <taxon>Megalophaedusa</taxon>
    </lineage>
</organism>
<keyword evidence="2" id="KW-0496">Mitochondrion</keyword>
<evidence type="ECO:0000256" key="1">
    <source>
        <dbReference type="SAM" id="Phobius"/>
    </source>
</evidence>
<name>A0A224AC25_9EUPU</name>